<accession>A0ABP8H2U3</accession>
<comment type="caution">
    <text evidence="2">The sequence shown here is derived from an EMBL/GenBank/DDBJ whole genome shotgun (WGS) entry which is preliminary data.</text>
</comment>
<protein>
    <recommendedName>
        <fullName evidence="4">T9SS type A sorting domain-containing protein</fullName>
    </recommendedName>
</protein>
<evidence type="ECO:0000313" key="2">
    <source>
        <dbReference type="EMBL" id="GAA4333357.1"/>
    </source>
</evidence>
<keyword evidence="3" id="KW-1185">Reference proteome</keyword>
<keyword evidence="1" id="KW-0732">Signal</keyword>
<sequence length="900" mass="93210">MSLFYVLRKRNRSFAPGLLAGLFLLLFQSSAFAQHLAVNSGNWSDPATWSPASVPTSADAVTIASGVTVTVDVNSSAASVYINDGTSGAAATLTFTSGRTLTVGGTVGLGASNGAAGILSMASGGSLRTNGFYVHPSSIGSTFTPGSGSVVILDNNTLPAAFNTFNFLTLEGGVPGNSKTTTVTSDLTINGGLDVDDYSILDMGTGQLSDDGSANFNNDGAIHTQNISSSPLPIDRNWRGATQTGTVLYNADAAQTVVRGTYQNLYFDGNGVKTANGDIFNAGQIATLSAGTTFNMSTYKLDVPPGFGGVGPQTNVGTIRTQYVPTGDPLTDLAWPAGRNWGGTVMYDNPTGGQKVINGTYNNLTVSNTSGTTTSAPITVNGNFVTTAGTTLDMTGNQILGSFNASGHAGTLFTQAPIPFPAGKTFGGTVVYNNNQEQTVRNGNYNNLSITTIRNNTLTLEIGAISVTGDLVFTAVAPSFVTTNNEFKFVGSAAQNITATASVAGSGDPFVFYAILLDGAGLKTLLSPVYMDGPLQLITGVLATTSTNILTLNEGASVTVGGDTDSYIDGPMRRIGQTAFTFPLGGGDVYAPLRISAPGVGGDFTARYVRSSALGLDPTMQAPIVRISNCEYWNVVKNGGAADPTVQLTWSEDSPCEGGSYITNPATLVVARYNGTDWVSIGNGGTTGNATAGTIVSGPTTEYGNITLGSTNIENPLPVKFVSVRARKQNGGVSVTWKTATEYNVSHYEIERSADGSRFVTVAEVRATVNNGGGATYDGFDARAVSGNAYFRIKAVDIDGKLTFSSVVRLSDEKTGGTLTVFPNPVRNRNLTVQATDMASGVYEVSVVDVSGRVVLRASLEHSGGAVSQPLALPATTAPGLYSLRLSANGEQITKTFLVQ</sequence>
<evidence type="ECO:0000256" key="1">
    <source>
        <dbReference type="SAM" id="SignalP"/>
    </source>
</evidence>
<dbReference type="RefSeq" id="WP_345256231.1">
    <property type="nucleotide sequence ID" value="NZ_BAABGY010000007.1"/>
</dbReference>
<organism evidence="2 3">
    <name type="scientific">Flaviaesturariibacter amylovorans</name>
    <dbReference type="NCBI Taxonomy" id="1084520"/>
    <lineage>
        <taxon>Bacteria</taxon>
        <taxon>Pseudomonadati</taxon>
        <taxon>Bacteroidota</taxon>
        <taxon>Chitinophagia</taxon>
        <taxon>Chitinophagales</taxon>
        <taxon>Chitinophagaceae</taxon>
        <taxon>Flaviaestuariibacter</taxon>
    </lineage>
</organism>
<dbReference type="InterPro" id="IPR026444">
    <property type="entry name" value="Secre_tail"/>
</dbReference>
<dbReference type="Proteomes" id="UP001501725">
    <property type="component" value="Unassembled WGS sequence"/>
</dbReference>
<dbReference type="Gene3D" id="2.60.40.10">
    <property type="entry name" value="Immunoglobulins"/>
    <property type="match status" value="1"/>
</dbReference>
<evidence type="ECO:0000313" key="3">
    <source>
        <dbReference type="Proteomes" id="UP001501725"/>
    </source>
</evidence>
<gene>
    <name evidence="2" type="ORF">GCM10023184_26480</name>
</gene>
<dbReference type="NCBIfam" id="TIGR04183">
    <property type="entry name" value="Por_Secre_tail"/>
    <property type="match status" value="1"/>
</dbReference>
<proteinExistence type="predicted"/>
<name>A0ABP8H2U3_9BACT</name>
<dbReference type="InterPro" id="IPR013783">
    <property type="entry name" value="Ig-like_fold"/>
</dbReference>
<dbReference type="EMBL" id="BAABGY010000007">
    <property type="protein sequence ID" value="GAA4333357.1"/>
    <property type="molecule type" value="Genomic_DNA"/>
</dbReference>
<feature type="chain" id="PRO_5047203564" description="T9SS type A sorting domain-containing protein" evidence="1">
    <location>
        <begin position="34"/>
        <end position="900"/>
    </location>
</feature>
<feature type="signal peptide" evidence="1">
    <location>
        <begin position="1"/>
        <end position="33"/>
    </location>
</feature>
<evidence type="ECO:0008006" key="4">
    <source>
        <dbReference type="Google" id="ProtNLM"/>
    </source>
</evidence>
<reference evidence="3" key="1">
    <citation type="journal article" date="2019" name="Int. J. Syst. Evol. Microbiol.">
        <title>The Global Catalogue of Microorganisms (GCM) 10K type strain sequencing project: providing services to taxonomists for standard genome sequencing and annotation.</title>
        <authorList>
            <consortium name="The Broad Institute Genomics Platform"/>
            <consortium name="The Broad Institute Genome Sequencing Center for Infectious Disease"/>
            <person name="Wu L."/>
            <person name="Ma J."/>
        </authorList>
    </citation>
    <scope>NUCLEOTIDE SEQUENCE [LARGE SCALE GENOMIC DNA]</scope>
    <source>
        <strain evidence="3">JCM 17919</strain>
    </source>
</reference>